<reference evidence="1 2" key="1">
    <citation type="submission" date="2021-03" db="EMBL/GenBank/DDBJ databases">
        <authorList>
            <person name="King G.J."/>
            <person name="Bancroft I."/>
            <person name="Baten A."/>
            <person name="Bloomfield J."/>
            <person name="Borpatragohain P."/>
            <person name="He Z."/>
            <person name="Irish N."/>
            <person name="Irwin J."/>
            <person name="Liu K."/>
            <person name="Mauleon R.P."/>
            <person name="Moore J."/>
            <person name="Morris R."/>
            <person name="Ostergaard L."/>
            <person name="Wang B."/>
            <person name="Wells R."/>
        </authorList>
    </citation>
    <scope>NUCLEOTIDE SEQUENCE [LARGE SCALE GENOMIC DNA]</scope>
    <source>
        <strain evidence="1">R-o-18</strain>
        <tissue evidence="1">Leaf</tissue>
    </source>
</reference>
<protein>
    <submittedName>
        <fullName evidence="1">Uncharacterized protein</fullName>
    </submittedName>
</protein>
<evidence type="ECO:0000313" key="2">
    <source>
        <dbReference type="Proteomes" id="UP000823674"/>
    </source>
</evidence>
<proteinExistence type="predicted"/>
<accession>A0ABQ7LQP0</accession>
<evidence type="ECO:0000313" key="1">
    <source>
        <dbReference type="EMBL" id="KAG5388869.1"/>
    </source>
</evidence>
<dbReference type="EMBL" id="JADBGQ010000007">
    <property type="protein sequence ID" value="KAG5388869.1"/>
    <property type="molecule type" value="Genomic_DNA"/>
</dbReference>
<dbReference type="Proteomes" id="UP000823674">
    <property type="component" value="Chromosome A08"/>
</dbReference>
<organism evidence="1 2">
    <name type="scientific">Brassica rapa subsp. trilocularis</name>
    <dbReference type="NCBI Taxonomy" id="1813537"/>
    <lineage>
        <taxon>Eukaryota</taxon>
        <taxon>Viridiplantae</taxon>
        <taxon>Streptophyta</taxon>
        <taxon>Embryophyta</taxon>
        <taxon>Tracheophyta</taxon>
        <taxon>Spermatophyta</taxon>
        <taxon>Magnoliopsida</taxon>
        <taxon>eudicotyledons</taxon>
        <taxon>Gunneridae</taxon>
        <taxon>Pentapetalae</taxon>
        <taxon>rosids</taxon>
        <taxon>malvids</taxon>
        <taxon>Brassicales</taxon>
        <taxon>Brassicaceae</taxon>
        <taxon>Brassiceae</taxon>
        <taxon>Brassica</taxon>
    </lineage>
</organism>
<keyword evidence="2" id="KW-1185">Reference proteome</keyword>
<name>A0ABQ7LQP0_BRACM</name>
<gene>
    <name evidence="1" type="primary">A08p013930.1_BraROA</name>
    <name evidence="1" type="ORF">IGI04_030410</name>
</gene>
<sequence length="83" mass="9385">MEPLVLKKLDDEFISITTVSEPATCQWETVEWDGSNLVTTIWPKTKGIRGTPDPHNLTDLTMLEFFEYQISGSILDLTGVTRL</sequence>
<comment type="caution">
    <text evidence="1">The sequence shown here is derived from an EMBL/GenBank/DDBJ whole genome shotgun (WGS) entry which is preliminary data.</text>
</comment>